<dbReference type="EMBL" id="CP126222">
    <property type="protein sequence ID" value="WIA22743.1"/>
    <property type="molecule type" value="Genomic_DNA"/>
</dbReference>
<dbReference type="PANTHER" id="PTHR38436">
    <property type="entry name" value="POLYKETIDE CYCLASE SNOAL-LIKE DOMAIN"/>
    <property type="match status" value="1"/>
</dbReference>
<protein>
    <recommendedName>
        <fullName evidence="4">SnoaL-like domain-containing protein</fullName>
    </recommendedName>
</protein>
<keyword evidence="1" id="KW-1133">Transmembrane helix</keyword>
<evidence type="ECO:0000313" key="2">
    <source>
        <dbReference type="EMBL" id="WIA22743.1"/>
    </source>
</evidence>
<dbReference type="Gene3D" id="3.10.450.50">
    <property type="match status" value="1"/>
</dbReference>
<name>A0ABY8UT66_TETOB</name>
<gene>
    <name evidence="2" type="ORF">OEZ85_001146</name>
</gene>
<dbReference type="InterPro" id="IPR009959">
    <property type="entry name" value="Cyclase_SnoaL-like"/>
</dbReference>
<dbReference type="Proteomes" id="UP001244341">
    <property type="component" value="Chromosome 15b"/>
</dbReference>
<dbReference type="SUPFAM" id="SSF54427">
    <property type="entry name" value="NTF2-like"/>
    <property type="match status" value="1"/>
</dbReference>
<proteinExistence type="predicted"/>
<keyword evidence="1" id="KW-0472">Membrane</keyword>
<keyword evidence="1" id="KW-0812">Transmembrane</keyword>
<sequence length="245" mass="25820">MHISGAHALVMGTTAAAAALSGLLGLLQRDAMIHGFYEQLSWAHGVVMVTAAAAAALSIWLGLSPAQSSGQWCAKHNDVFMSSKDCSFSSKRATALLQLWEGHATTGGAGKEALQAFYHNTFISKMPGNMSLEPLGRTVGKDAHGVDTVVDEFMVSFTHSTMVDWMLPGIEPTSKQVSVPFIVVVKSSGDKLSAERIYWDQATVLRQIGVLQPTTPATTGGDQAKKMADFGSVPSNGLINAAAQG</sequence>
<feature type="transmembrane region" description="Helical" evidence="1">
    <location>
        <begin position="39"/>
        <end position="63"/>
    </location>
</feature>
<feature type="transmembrane region" description="Helical" evidence="1">
    <location>
        <begin position="6"/>
        <end position="27"/>
    </location>
</feature>
<dbReference type="InterPro" id="IPR032710">
    <property type="entry name" value="NTF2-like_dom_sf"/>
</dbReference>
<evidence type="ECO:0000313" key="3">
    <source>
        <dbReference type="Proteomes" id="UP001244341"/>
    </source>
</evidence>
<dbReference type="PANTHER" id="PTHR38436:SF3">
    <property type="entry name" value="CARBOXYMETHYLENEBUTENOLIDASE-RELATED"/>
    <property type="match status" value="1"/>
</dbReference>
<evidence type="ECO:0008006" key="4">
    <source>
        <dbReference type="Google" id="ProtNLM"/>
    </source>
</evidence>
<reference evidence="2 3" key="1">
    <citation type="submission" date="2023-05" db="EMBL/GenBank/DDBJ databases">
        <title>A 100% complete, gapless, phased diploid assembly of the Scenedesmus obliquus UTEX 3031 genome.</title>
        <authorList>
            <person name="Biondi T.C."/>
            <person name="Hanschen E.R."/>
            <person name="Kwon T."/>
            <person name="Eng W."/>
            <person name="Kruse C.P.S."/>
            <person name="Koehler S.I."/>
            <person name="Kunde Y."/>
            <person name="Gleasner C.D."/>
            <person name="You Mak K.T."/>
            <person name="Polle J."/>
            <person name="Hovde B.T."/>
            <person name="Starkenburg S.R."/>
        </authorList>
    </citation>
    <scope>NUCLEOTIDE SEQUENCE [LARGE SCALE GENOMIC DNA]</scope>
    <source>
        <strain evidence="2 3">DOE0152z</strain>
    </source>
</reference>
<evidence type="ECO:0000256" key="1">
    <source>
        <dbReference type="SAM" id="Phobius"/>
    </source>
</evidence>
<organism evidence="2 3">
    <name type="scientific">Tetradesmus obliquus</name>
    <name type="common">Green alga</name>
    <name type="synonym">Acutodesmus obliquus</name>
    <dbReference type="NCBI Taxonomy" id="3088"/>
    <lineage>
        <taxon>Eukaryota</taxon>
        <taxon>Viridiplantae</taxon>
        <taxon>Chlorophyta</taxon>
        <taxon>core chlorophytes</taxon>
        <taxon>Chlorophyceae</taxon>
        <taxon>CS clade</taxon>
        <taxon>Sphaeropleales</taxon>
        <taxon>Scenedesmaceae</taxon>
        <taxon>Tetradesmus</taxon>
    </lineage>
</organism>
<accession>A0ABY8UT66</accession>
<keyword evidence="3" id="KW-1185">Reference proteome</keyword>